<proteinExistence type="predicted"/>
<evidence type="ECO:0000313" key="4">
    <source>
        <dbReference type="RefSeq" id="XP_022714619.1"/>
    </source>
</evidence>
<dbReference type="RefSeq" id="XP_022714619.1">
    <property type="nucleotide sequence ID" value="XM_022858884.1"/>
</dbReference>
<name>A0A6P5WF21_DURZI</name>
<dbReference type="Proteomes" id="UP000515121">
    <property type="component" value="Unplaced"/>
</dbReference>
<dbReference type="OrthoDB" id="1932905at2759"/>
<dbReference type="AlphaFoldDB" id="A0A6P5WF21"/>
<dbReference type="KEGG" id="dzi:111274292"/>
<sequence length="120" mass="13869">MALRWFLHSACHVLGYPKEPNNLQYCNNMASKQNGGHGSGVIQSSKVSNCDQTSQTTTEMHFSSGFQMPIHYPRYTKADYEKMEEWKVDMLLREYGLSFMGSLDEKRAYAMGAFLWPHQY</sequence>
<reference evidence="3 4" key="1">
    <citation type="submission" date="2025-04" db="UniProtKB">
        <authorList>
            <consortium name="RefSeq"/>
        </authorList>
    </citation>
    <scope>IDENTIFICATION</scope>
    <source>
        <tissue evidence="3 4">Fruit stalk</tissue>
    </source>
</reference>
<dbReference type="GeneID" id="111274065"/>
<evidence type="ECO:0000313" key="3">
    <source>
        <dbReference type="RefSeq" id="XP_022714454.1"/>
    </source>
</evidence>
<feature type="domain" description="DUF7722" evidence="1">
    <location>
        <begin position="72"/>
        <end position="117"/>
    </location>
</feature>
<organism evidence="2 3">
    <name type="scientific">Durio zibethinus</name>
    <name type="common">Durian</name>
    <dbReference type="NCBI Taxonomy" id="66656"/>
    <lineage>
        <taxon>Eukaryota</taxon>
        <taxon>Viridiplantae</taxon>
        <taxon>Streptophyta</taxon>
        <taxon>Embryophyta</taxon>
        <taxon>Tracheophyta</taxon>
        <taxon>Spermatophyta</taxon>
        <taxon>Magnoliopsida</taxon>
        <taxon>eudicotyledons</taxon>
        <taxon>Gunneridae</taxon>
        <taxon>Pentapetalae</taxon>
        <taxon>rosids</taxon>
        <taxon>malvids</taxon>
        <taxon>Malvales</taxon>
        <taxon>Malvaceae</taxon>
        <taxon>Helicteroideae</taxon>
        <taxon>Durio</taxon>
    </lineage>
</organism>
<accession>A0A6P5WF21</accession>
<evidence type="ECO:0000259" key="1">
    <source>
        <dbReference type="Pfam" id="PF24847"/>
    </source>
</evidence>
<dbReference type="KEGG" id="dzi:111274065"/>
<dbReference type="InterPro" id="IPR056139">
    <property type="entry name" value="DUF7722"/>
</dbReference>
<protein>
    <submittedName>
        <fullName evidence="3">Uncharacterized protein LOC111274065</fullName>
    </submittedName>
    <submittedName>
        <fullName evidence="4">Uncharacterized protein LOC111274292</fullName>
    </submittedName>
</protein>
<dbReference type="PANTHER" id="PTHR33513:SF21">
    <property type="entry name" value="JMJN DOMAIN-CONTAINING PROTEIN"/>
    <property type="match status" value="1"/>
</dbReference>
<dbReference type="Pfam" id="PF24847">
    <property type="entry name" value="DUF7722"/>
    <property type="match status" value="1"/>
</dbReference>
<evidence type="ECO:0000313" key="2">
    <source>
        <dbReference type="Proteomes" id="UP000515121"/>
    </source>
</evidence>
<dbReference type="PANTHER" id="PTHR33513">
    <property type="entry name" value="OS06G0523300 PROTEIN"/>
    <property type="match status" value="1"/>
</dbReference>
<dbReference type="RefSeq" id="XP_022714454.1">
    <property type="nucleotide sequence ID" value="XM_022858719.1"/>
</dbReference>
<gene>
    <name evidence="3" type="primary">LOC111274065</name>
    <name evidence="4" type="synonym">LOC111274292</name>
</gene>
<keyword evidence="2" id="KW-1185">Reference proteome</keyword>